<proteinExistence type="predicted"/>
<dbReference type="PATRIC" id="fig|742737.3.peg.1549"/>
<protein>
    <submittedName>
        <fullName evidence="2">Uncharacterized protein</fullName>
    </submittedName>
</protein>
<dbReference type="AlphaFoldDB" id="G5IDF6"/>
<gene>
    <name evidence="2" type="ORF">HMPREF9473_01533</name>
</gene>
<evidence type="ECO:0000256" key="1">
    <source>
        <dbReference type="SAM" id="MobiDB-lite"/>
    </source>
</evidence>
<feature type="region of interest" description="Disordered" evidence="1">
    <location>
        <begin position="28"/>
        <end position="121"/>
    </location>
</feature>
<sequence>MRNDDELIGMEDVQAFELELLRRRRRMFHSQSDWKSESGILSEPMLKSRSGIRMKAEPDTAGATLETAAVSEIVEEPSSRQTPEPVLDTQPDSDAPQPAPDATQLAPDAEPEPPVCPSSRYSILSERLMDERRYADLVKSVNDLQFREQLYEEYGIAPQDTTE</sequence>
<accession>G5IDF6</accession>
<evidence type="ECO:0000313" key="2">
    <source>
        <dbReference type="EMBL" id="EHI60491.1"/>
    </source>
</evidence>
<feature type="compositionally biased region" description="Low complexity" evidence="1">
    <location>
        <begin position="88"/>
        <end position="108"/>
    </location>
</feature>
<keyword evidence="3" id="KW-1185">Reference proteome</keyword>
<name>G5IDF6_9FIRM</name>
<reference evidence="2 3" key="1">
    <citation type="submission" date="2011-08" db="EMBL/GenBank/DDBJ databases">
        <title>The Genome Sequence of Clostridium hathewayi WAL-18680.</title>
        <authorList>
            <consortium name="The Broad Institute Genome Sequencing Platform"/>
            <person name="Earl A."/>
            <person name="Ward D."/>
            <person name="Feldgarden M."/>
            <person name="Gevers D."/>
            <person name="Finegold S.M."/>
            <person name="Summanen P.H."/>
            <person name="Molitoris D.R."/>
            <person name="Song M."/>
            <person name="Daigneault M."/>
            <person name="Allen-Vercoe E."/>
            <person name="Young S.K."/>
            <person name="Zeng Q."/>
            <person name="Gargeya S."/>
            <person name="Fitzgerald M."/>
            <person name="Haas B."/>
            <person name="Abouelleil A."/>
            <person name="Alvarado L."/>
            <person name="Arachchi H.M."/>
            <person name="Berlin A."/>
            <person name="Brown A."/>
            <person name="Chapman S.B."/>
            <person name="Chen Z."/>
            <person name="Dunbar C."/>
            <person name="Freedman E."/>
            <person name="Gearin G."/>
            <person name="Gellesch M."/>
            <person name="Goldberg J."/>
            <person name="Griggs A."/>
            <person name="Gujja S."/>
            <person name="Heiman D."/>
            <person name="Howarth C."/>
            <person name="Larson L."/>
            <person name="Lui A."/>
            <person name="MacDonald P.J.P."/>
            <person name="Montmayeur A."/>
            <person name="Murphy C."/>
            <person name="Neiman D."/>
            <person name="Pearson M."/>
            <person name="Priest M."/>
            <person name="Roberts A."/>
            <person name="Saif S."/>
            <person name="Shea T."/>
            <person name="Shenoy N."/>
            <person name="Sisk P."/>
            <person name="Stolte C."/>
            <person name="Sykes S."/>
            <person name="Wortman J."/>
            <person name="Nusbaum C."/>
            <person name="Birren B."/>
        </authorList>
    </citation>
    <scope>NUCLEOTIDE SEQUENCE [LARGE SCALE GENOMIC DNA]</scope>
    <source>
        <strain evidence="2 3">WAL-18680</strain>
    </source>
</reference>
<evidence type="ECO:0000313" key="3">
    <source>
        <dbReference type="Proteomes" id="UP000005384"/>
    </source>
</evidence>
<dbReference type="HOGENOM" id="CLU_1624862_0_0_9"/>
<comment type="caution">
    <text evidence="2">The sequence shown here is derived from an EMBL/GenBank/DDBJ whole genome shotgun (WGS) entry which is preliminary data.</text>
</comment>
<dbReference type="EMBL" id="ADLN01000018">
    <property type="protein sequence ID" value="EHI60491.1"/>
    <property type="molecule type" value="Genomic_DNA"/>
</dbReference>
<organism evidence="2 3">
    <name type="scientific">Hungatella hathewayi WAL-18680</name>
    <dbReference type="NCBI Taxonomy" id="742737"/>
    <lineage>
        <taxon>Bacteria</taxon>
        <taxon>Bacillati</taxon>
        <taxon>Bacillota</taxon>
        <taxon>Clostridia</taxon>
        <taxon>Lachnospirales</taxon>
        <taxon>Lachnospiraceae</taxon>
        <taxon>Hungatella</taxon>
    </lineage>
</organism>
<dbReference type="Proteomes" id="UP000005384">
    <property type="component" value="Unassembled WGS sequence"/>
</dbReference>